<protein>
    <submittedName>
        <fullName evidence="2">Uncharacterized protein</fullName>
    </submittedName>
</protein>
<evidence type="ECO:0000313" key="2">
    <source>
        <dbReference type="EnsemblPlants" id="AUR62014885-RA:cds"/>
    </source>
</evidence>
<dbReference type="AlphaFoldDB" id="A0A803LLN8"/>
<sequence>MAQGEESLEDMNMQEDIVTTSLTREEYARIMSDMEKRNTDAKSQHQNNSYPEEKNACSAYFTEPKSYIQAKSDPNWVTAMQKELDANRYLNHPETTVVGLENHNKRAWVERVMELDDLSSMELPLSALSSNTSAATYLASISLGLSSLIGAWIASNNKQIARISKRNPKFIEPRLSEGVSAQAEGVLGKPAGPRPVFQPSLRLFSRDRRSFSPSRRRSGRVEGDSAETKGGTVYRSQVKVGNHCRAEAHLLSPGRG</sequence>
<evidence type="ECO:0000256" key="1">
    <source>
        <dbReference type="SAM" id="MobiDB-lite"/>
    </source>
</evidence>
<reference evidence="2" key="1">
    <citation type="journal article" date="2017" name="Nature">
        <title>The genome of Chenopodium quinoa.</title>
        <authorList>
            <person name="Jarvis D.E."/>
            <person name="Ho Y.S."/>
            <person name="Lightfoot D.J."/>
            <person name="Schmoeckel S.M."/>
            <person name="Li B."/>
            <person name="Borm T.J.A."/>
            <person name="Ohyanagi H."/>
            <person name="Mineta K."/>
            <person name="Michell C.T."/>
            <person name="Saber N."/>
            <person name="Kharbatia N.M."/>
            <person name="Rupper R.R."/>
            <person name="Sharp A.R."/>
            <person name="Dally N."/>
            <person name="Boughton B.A."/>
            <person name="Woo Y.H."/>
            <person name="Gao G."/>
            <person name="Schijlen E.G.W.M."/>
            <person name="Guo X."/>
            <person name="Momin A.A."/>
            <person name="Negrao S."/>
            <person name="Al-Babili S."/>
            <person name="Gehring C."/>
            <person name="Roessner U."/>
            <person name="Jung C."/>
            <person name="Murphy K."/>
            <person name="Arold S.T."/>
            <person name="Gojobori T."/>
            <person name="van der Linden C.G."/>
            <person name="van Loo E.N."/>
            <person name="Jellen E.N."/>
            <person name="Maughan P.J."/>
            <person name="Tester M."/>
        </authorList>
    </citation>
    <scope>NUCLEOTIDE SEQUENCE [LARGE SCALE GENOMIC DNA]</scope>
    <source>
        <strain evidence="2">cv. PI 614886</strain>
    </source>
</reference>
<organism evidence="2 3">
    <name type="scientific">Chenopodium quinoa</name>
    <name type="common">Quinoa</name>
    <dbReference type="NCBI Taxonomy" id="63459"/>
    <lineage>
        <taxon>Eukaryota</taxon>
        <taxon>Viridiplantae</taxon>
        <taxon>Streptophyta</taxon>
        <taxon>Embryophyta</taxon>
        <taxon>Tracheophyta</taxon>
        <taxon>Spermatophyta</taxon>
        <taxon>Magnoliopsida</taxon>
        <taxon>eudicotyledons</taxon>
        <taxon>Gunneridae</taxon>
        <taxon>Pentapetalae</taxon>
        <taxon>Caryophyllales</taxon>
        <taxon>Chenopodiaceae</taxon>
        <taxon>Chenopodioideae</taxon>
        <taxon>Atripliceae</taxon>
        <taxon>Chenopodium</taxon>
    </lineage>
</organism>
<keyword evidence="3" id="KW-1185">Reference proteome</keyword>
<proteinExistence type="predicted"/>
<dbReference type="Gramene" id="AUR62014885-RA">
    <property type="protein sequence ID" value="AUR62014885-RA:cds"/>
    <property type="gene ID" value="AUR62014885"/>
</dbReference>
<dbReference type="PANTHER" id="PTHR31168:SF21">
    <property type="entry name" value="EMB|CAB89385.1"/>
    <property type="match status" value="1"/>
</dbReference>
<evidence type="ECO:0000313" key="3">
    <source>
        <dbReference type="Proteomes" id="UP000596660"/>
    </source>
</evidence>
<feature type="region of interest" description="Disordered" evidence="1">
    <location>
        <begin position="208"/>
        <end position="233"/>
    </location>
</feature>
<dbReference type="Proteomes" id="UP000596660">
    <property type="component" value="Unplaced"/>
</dbReference>
<dbReference type="InterPro" id="IPR006747">
    <property type="entry name" value="DUF599"/>
</dbReference>
<dbReference type="EnsemblPlants" id="AUR62014885-RA">
    <property type="protein sequence ID" value="AUR62014885-RA:cds"/>
    <property type="gene ID" value="AUR62014885"/>
</dbReference>
<reference evidence="2" key="2">
    <citation type="submission" date="2021-03" db="UniProtKB">
        <authorList>
            <consortium name="EnsemblPlants"/>
        </authorList>
    </citation>
    <scope>IDENTIFICATION</scope>
</reference>
<feature type="region of interest" description="Disordered" evidence="1">
    <location>
        <begin position="30"/>
        <end position="53"/>
    </location>
</feature>
<dbReference type="Pfam" id="PF04654">
    <property type="entry name" value="DUF599"/>
    <property type="match status" value="1"/>
</dbReference>
<accession>A0A803LLN8</accession>
<dbReference type="PANTHER" id="PTHR31168">
    <property type="entry name" value="OS02G0292800 PROTEIN"/>
    <property type="match status" value="1"/>
</dbReference>
<feature type="compositionally biased region" description="Basic and acidic residues" evidence="1">
    <location>
        <begin position="30"/>
        <end position="43"/>
    </location>
</feature>
<name>A0A803LLN8_CHEQI</name>